<sequence>MPRPGSISRTLKGIAIVLAMLVPAAGMAATSAPKDPKPAAPSSFTFAIIGNVPERADEEAPARTLLDAIDAEHPAFVVHLGNLKGRDESCADTLLEARHDLLNSLSAPLIYIPGDHDWSDCQRPAAGRFDPIERLLRLRELFYPDDNTLGQRAMTIMRQSDQAKFRSYRENTRWETDGVLFVTLNVPGDNNNYKTAGGRNGEYEDRLEANRQWLARAFGVARQRKAPGVVIMMQADPLFEDGWERRRAPNLLDGLLRRRPHDGYLALKRQLRTLTRDYDGAVLLIHGASQTFLLDRPLKDEDGRPDPHVMRARTYGSPTLDQWLEVSVTPGRTPLFHVRGRRIASEPPPEAVPTPVQSIPAQ</sequence>
<dbReference type="Proteomes" id="UP000078572">
    <property type="component" value="Chromosome 1"/>
</dbReference>
<dbReference type="Gene3D" id="3.60.21.10">
    <property type="match status" value="1"/>
</dbReference>
<organism evidence="1 2">
    <name type="scientific">Ralstonia insidiosa</name>
    <dbReference type="NCBI Taxonomy" id="190721"/>
    <lineage>
        <taxon>Bacteria</taxon>
        <taxon>Pseudomonadati</taxon>
        <taxon>Pseudomonadota</taxon>
        <taxon>Betaproteobacteria</taxon>
        <taxon>Burkholderiales</taxon>
        <taxon>Burkholderiaceae</taxon>
        <taxon>Ralstonia</taxon>
    </lineage>
</organism>
<dbReference type="SUPFAM" id="SSF56300">
    <property type="entry name" value="Metallo-dependent phosphatases"/>
    <property type="match status" value="1"/>
</dbReference>
<dbReference type="AlphaFoldDB" id="A0A191ZXE3"/>
<reference evidence="2" key="1">
    <citation type="submission" date="2016-06" db="EMBL/GenBank/DDBJ databases">
        <authorList>
            <person name="Xu Y."/>
            <person name="Nagy A."/>
            <person name="Yan X."/>
            <person name="Kim S.W."/>
            <person name="Haley B."/>
            <person name="Liu N.T."/>
            <person name="Nou X."/>
        </authorList>
    </citation>
    <scope>NUCLEOTIDE SEQUENCE [LARGE SCALE GENOMIC DNA]</scope>
    <source>
        <strain evidence="2">ATCC 49129</strain>
    </source>
</reference>
<protein>
    <submittedName>
        <fullName evidence="1">Uncharacterized protein</fullName>
    </submittedName>
</protein>
<dbReference type="GeneID" id="61526355"/>
<keyword evidence="2" id="KW-1185">Reference proteome</keyword>
<name>A0A191ZXE3_9RALS</name>
<dbReference type="STRING" id="190721.ACS15_2250"/>
<dbReference type="EMBL" id="CP016022">
    <property type="protein sequence ID" value="ANJ72784.1"/>
    <property type="molecule type" value="Genomic_DNA"/>
</dbReference>
<dbReference type="InterPro" id="IPR029052">
    <property type="entry name" value="Metallo-depent_PP-like"/>
</dbReference>
<proteinExistence type="predicted"/>
<evidence type="ECO:0000313" key="1">
    <source>
        <dbReference type="EMBL" id="ANJ72784.1"/>
    </source>
</evidence>
<accession>A0A191ZXE3</accession>
<dbReference type="OrthoDB" id="58809at2"/>
<gene>
    <name evidence="1" type="ORF">A9Y76_10025</name>
</gene>
<evidence type="ECO:0000313" key="2">
    <source>
        <dbReference type="Proteomes" id="UP000078572"/>
    </source>
</evidence>
<dbReference type="RefSeq" id="WP_064803929.1">
    <property type="nucleotide sequence ID" value="NZ_CP016022.1"/>
</dbReference>